<name>A0A5D4RFS9_9BACI</name>
<evidence type="ECO:0000256" key="1">
    <source>
        <dbReference type="ARBA" id="ARBA00022679"/>
    </source>
</evidence>
<dbReference type="RefSeq" id="WP_148974295.1">
    <property type="nucleotide sequence ID" value="NZ_JBNIKT010000029.1"/>
</dbReference>
<organism evidence="3 4">
    <name type="scientific">Bacillus infantis</name>
    <dbReference type="NCBI Taxonomy" id="324767"/>
    <lineage>
        <taxon>Bacteria</taxon>
        <taxon>Bacillati</taxon>
        <taxon>Bacillota</taxon>
        <taxon>Bacilli</taxon>
        <taxon>Bacillales</taxon>
        <taxon>Bacillaceae</taxon>
        <taxon>Bacillus</taxon>
    </lineage>
</organism>
<evidence type="ECO:0000313" key="3">
    <source>
        <dbReference type="EMBL" id="TYS49141.1"/>
    </source>
</evidence>
<dbReference type="PANTHER" id="PTHR13947">
    <property type="entry name" value="GNAT FAMILY N-ACETYLTRANSFERASE"/>
    <property type="match status" value="1"/>
</dbReference>
<dbReference type="Pfam" id="PF00583">
    <property type="entry name" value="Acetyltransf_1"/>
    <property type="match status" value="1"/>
</dbReference>
<dbReference type="PROSITE" id="PS51186">
    <property type="entry name" value="GNAT"/>
    <property type="match status" value="1"/>
</dbReference>
<protein>
    <submittedName>
        <fullName evidence="3">GNAT family N-acetyltransferase</fullName>
    </submittedName>
</protein>
<evidence type="ECO:0000313" key="4">
    <source>
        <dbReference type="Proteomes" id="UP000322139"/>
    </source>
</evidence>
<dbReference type="GO" id="GO:0008080">
    <property type="term" value="F:N-acetyltransferase activity"/>
    <property type="evidence" value="ECO:0007669"/>
    <property type="project" value="InterPro"/>
</dbReference>
<dbReference type="SUPFAM" id="SSF55729">
    <property type="entry name" value="Acyl-CoA N-acyltransferases (Nat)"/>
    <property type="match status" value="1"/>
</dbReference>
<dbReference type="InterPro" id="IPR000182">
    <property type="entry name" value="GNAT_dom"/>
</dbReference>
<keyword evidence="1 3" id="KW-0808">Transferase</keyword>
<dbReference type="CDD" id="cd04301">
    <property type="entry name" value="NAT_SF"/>
    <property type="match status" value="1"/>
</dbReference>
<dbReference type="InterPro" id="IPR016181">
    <property type="entry name" value="Acyl_CoA_acyltransferase"/>
</dbReference>
<dbReference type="InterPro" id="IPR050769">
    <property type="entry name" value="NAT_camello-type"/>
</dbReference>
<evidence type="ECO:0000259" key="2">
    <source>
        <dbReference type="PROSITE" id="PS51186"/>
    </source>
</evidence>
<sequence length="165" mass="18980">MDIRKAEPNDISKIMGIVKKTVEIMKQENNDQWTDEYPAETDFLHDIKNGTMFTAVMDGEPAGAITCDQVQAEQYSQVSWQKAAGECYVFHRLVVDPEIRGAGIASRLISFAEQHAVQQNVPYMRTDTYSLNKKAQRLFEKNGYKKAGEIYMDREHPFFCYDKLL</sequence>
<comment type="caution">
    <text evidence="3">The sequence shown here is derived from an EMBL/GenBank/DDBJ whole genome shotgun (WGS) entry which is preliminary data.</text>
</comment>
<reference evidence="3 4" key="1">
    <citation type="submission" date="2019-08" db="EMBL/GenBank/DDBJ databases">
        <title>Bacillus genomes from the desert of Cuatro Cienegas, Coahuila.</title>
        <authorList>
            <person name="Olmedo-Alvarez G."/>
        </authorList>
    </citation>
    <scope>NUCLEOTIDE SEQUENCE [LARGE SCALE GENOMIC DNA]</scope>
    <source>
        <strain evidence="3 4">CH446_14T</strain>
    </source>
</reference>
<dbReference type="EMBL" id="VTER01000004">
    <property type="protein sequence ID" value="TYS49141.1"/>
    <property type="molecule type" value="Genomic_DNA"/>
</dbReference>
<dbReference type="Proteomes" id="UP000322139">
    <property type="component" value="Unassembled WGS sequence"/>
</dbReference>
<dbReference type="Gene3D" id="3.40.630.30">
    <property type="match status" value="1"/>
</dbReference>
<feature type="domain" description="N-acetyltransferase" evidence="2">
    <location>
        <begin position="1"/>
        <end position="165"/>
    </location>
</feature>
<dbReference type="PANTHER" id="PTHR13947:SF37">
    <property type="entry name" value="LD18367P"/>
    <property type="match status" value="1"/>
</dbReference>
<accession>A0A5D4RFS9</accession>
<gene>
    <name evidence="3" type="ORF">FZD51_07895</name>
</gene>
<proteinExistence type="predicted"/>
<dbReference type="AlphaFoldDB" id="A0A5D4RFS9"/>